<evidence type="ECO:0000256" key="1">
    <source>
        <dbReference type="SAM" id="MobiDB-lite"/>
    </source>
</evidence>
<sequence>MAKKLKTYETSLGFFDLAIAAPSMKAALVAWGADSNLFHQGVAKQSEDPDVIAATMAAPGVVLKRSVGSSGPFKEHAELPTDLAGDRGSKRSGRKSQGRKSQKPSRRGNDQAADRRAALAFEKEHNRRARERAKEEAALEKERERRQHAIDKAQGALDAARRKHEEKVAGIRAELEALEEESQAEEGRWEKEMTRLQAALRRARG</sequence>
<protein>
    <submittedName>
        <fullName evidence="2">Cell envelope biogenesis protein TolA</fullName>
    </submittedName>
</protein>
<dbReference type="AlphaFoldDB" id="A0A0R3MST6"/>
<gene>
    <name evidence="2" type="ORF">CQ13_31190</name>
</gene>
<dbReference type="RefSeq" id="WP_057845946.1">
    <property type="nucleotide sequence ID" value="NZ_LLYA01000173.1"/>
</dbReference>
<dbReference type="Proteomes" id="UP000052023">
    <property type="component" value="Unassembled WGS sequence"/>
</dbReference>
<feature type="compositionally biased region" description="Basic and acidic residues" evidence="1">
    <location>
        <begin position="73"/>
        <end position="89"/>
    </location>
</feature>
<keyword evidence="3" id="KW-1185">Reference proteome</keyword>
<dbReference type="EMBL" id="LLYA01000173">
    <property type="protein sequence ID" value="KRR21029.1"/>
    <property type="molecule type" value="Genomic_DNA"/>
</dbReference>
<feature type="compositionally biased region" description="Basic and acidic residues" evidence="1">
    <location>
        <begin position="107"/>
        <end position="125"/>
    </location>
</feature>
<organism evidence="2 3">
    <name type="scientific">Bradyrhizobium retamae</name>
    <dbReference type="NCBI Taxonomy" id="1300035"/>
    <lineage>
        <taxon>Bacteria</taxon>
        <taxon>Pseudomonadati</taxon>
        <taxon>Pseudomonadota</taxon>
        <taxon>Alphaproteobacteria</taxon>
        <taxon>Hyphomicrobiales</taxon>
        <taxon>Nitrobacteraceae</taxon>
        <taxon>Bradyrhizobium</taxon>
    </lineage>
</organism>
<proteinExistence type="predicted"/>
<accession>A0A0R3MST6</accession>
<comment type="caution">
    <text evidence="2">The sequence shown here is derived from an EMBL/GenBank/DDBJ whole genome shotgun (WGS) entry which is preliminary data.</text>
</comment>
<name>A0A0R3MST6_9BRAD</name>
<feature type="compositionally biased region" description="Basic residues" evidence="1">
    <location>
        <begin position="90"/>
        <end position="106"/>
    </location>
</feature>
<dbReference type="OrthoDB" id="7478510at2"/>
<evidence type="ECO:0000313" key="2">
    <source>
        <dbReference type="EMBL" id="KRR21029.1"/>
    </source>
</evidence>
<feature type="region of interest" description="Disordered" evidence="1">
    <location>
        <begin position="66"/>
        <end position="166"/>
    </location>
</feature>
<evidence type="ECO:0000313" key="3">
    <source>
        <dbReference type="Proteomes" id="UP000052023"/>
    </source>
</evidence>
<feature type="compositionally biased region" description="Basic and acidic residues" evidence="1">
    <location>
        <begin position="132"/>
        <end position="151"/>
    </location>
</feature>
<reference evidence="2 3" key="1">
    <citation type="submission" date="2014-03" db="EMBL/GenBank/DDBJ databases">
        <title>Bradyrhizobium valentinum sp. nov., isolated from effective nodules of Lupinus mariae-josephae, a lupine endemic of basic-lime soils in Eastern Spain.</title>
        <authorList>
            <person name="Duran D."/>
            <person name="Rey L."/>
            <person name="Navarro A."/>
            <person name="Busquets A."/>
            <person name="Imperial J."/>
            <person name="Ruiz-Argueso T."/>
        </authorList>
    </citation>
    <scope>NUCLEOTIDE SEQUENCE [LARGE SCALE GENOMIC DNA]</scope>
    <source>
        <strain evidence="2 3">Ro19</strain>
    </source>
</reference>